<dbReference type="PANTHER" id="PTHR32089">
    <property type="entry name" value="METHYL-ACCEPTING CHEMOTAXIS PROTEIN MCPB"/>
    <property type="match status" value="1"/>
</dbReference>
<dbReference type="GO" id="GO:0005886">
    <property type="term" value="C:plasma membrane"/>
    <property type="evidence" value="ECO:0007669"/>
    <property type="project" value="UniProtKB-SubCell"/>
</dbReference>
<reference evidence="10 11" key="1">
    <citation type="submission" date="2015-09" db="EMBL/GenBank/DDBJ databases">
        <title>Bacillus cereus food isolates.</title>
        <authorList>
            <person name="Boekhorst J."/>
        </authorList>
    </citation>
    <scope>NUCLEOTIDE SEQUENCE [LARGE SCALE GENOMIC DNA]</scope>
    <source>
        <strain evidence="10 11">B4088</strain>
    </source>
</reference>
<evidence type="ECO:0000256" key="5">
    <source>
        <dbReference type="ARBA" id="ARBA00029447"/>
    </source>
</evidence>
<evidence type="ECO:0000256" key="3">
    <source>
        <dbReference type="ARBA" id="ARBA00023136"/>
    </source>
</evidence>
<feature type="domain" description="HAMP" evidence="9">
    <location>
        <begin position="223"/>
        <end position="274"/>
    </location>
</feature>
<dbReference type="Proteomes" id="UP000076482">
    <property type="component" value="Unassembled WGS sequence"/>
</dbReference>
<keyword evidence="4 6" id="KW-0807">Transducer</keyword>
<comment type="subcellular location">
    <subcellularLocation>
        <location evidence="1">Cell membrane</location>
    </subcellularLocation>
</comment>
<comment type="caution">
    <text evidence="10">The sequence shown here is derived from an EMBL/GenBank/DDBJ whole genome shotgun (WGS) entry which is preliminary data.</text>
</comment>
<name>A0A164MES5_BACCE</name>
<keyword evidence="3 7" id="KW-0472">Membrane</keyword>
<evidence type="ECO:0000256" key="7">
    <source>
        <dbReference type="SAM" id="Phobius"/>
    </source>
</evidence>
<dbReference type="PROSITE" id="PS50885">
    <property type="entry name" value="HAMP"/>
    <property type="match status" value="1"/>
</dbReference>
<feature type="domain" description="Methyl-accepting transducer" evidence="8">
    <location>
        <begin position="293"/>
        <end position="530"/>
    </location>
</feature>
<evidence type="ECO:0000256" key="2">
    <source>
        <dbReference type="ARBA" id="ARBA00022475"/>
    </source>
</evidence>
<dbReference type="CDD" id="cd06225">
    <property type="entry name" value="HAMP"/>
    <property type="match status" value="1"/>
</dbReference>
<dbReference type="Pfam" id="PF00015">
    <property type="entry name" value="MCPsignal"/>
    <property type="match status" value="1"/>
</dbReference>
<feature type="transmembrane region" description="Helical" evidence="7">
    <location>
        <begin position="15"/>
        <end position="37"/>
    </location>
</feature>
<dbReference type="Gene3D" id="1.10.287.950">
    <property type="entry name" value="Methyl-accepting chemotaxis protein"/>
    <property type="match status" value="1"/>
</dbReference>
<dbReference type="InterPro" id="IPR004089">
    <property type="entry name" value="MCPsignal_dom"/>
</dbReference>
<comment type="similarity">
    <text evidence="5">Belongs to the methyl-accepting chemotaxis (MCP) protein family.</text>
</comment>
<dbReference type="AlphaFoldDB" id="A0A164MES5"/>
<dbReference type="CDD" id="cd11386">
    <property type="entry name" value="MCP_signal"/>
    <property type="match status" value="1"/>
</dbReference>
<dbReference type="RefSeq" id="WP_063262177.1">
    <property type="nucleotide sequence ID" value="NZ_LJKE01000079.1"/>
</dbReference>
<gene>
    <name evidence="10" type="ORF">B4088_4186</name>
</gene>
<dbReference type="EMBL" id="LJKE01000079">
    <property type="protein sequence ID" value="KZD58838.1"/>
    <property type="molecule type" value="Genomic_DNA"/>
</dbReference>
<sequence>MKKYWHKLSFLQKNVLLTVSVILTLVGTMGALSFNMFQNSMMSIFERHSFETGDTVLHKLDAEILRDVAKNPTAEREKREKLTEKLDESTEELNSVGQTYIVGAKKNEKGELQIIDLSTGLANVVEVRPGEYYKQPDLWMEAYDKVMSTKKANMTVVYEDALGSWVTILEPIKDEKDNIVAIVAADVDASIVPMTKEKFIIQGLMFICISVLIATVIQFLIVRNALAPLRDLREGLRKVGEGDLSIKLEERPDDIGIINAYFNNTIEKFKGIIDKVKQTAEQVSSSSQELSVSTKENSMAIQGIVSSIVELRAGIQLQETAVPKYLEIIYEMEDRMEEITNTAKQMAKESEGTKHHSVKGNGIIEQTINQMNIIQNAVQDLSSIIYSLETRSKEISEIVTVITGISNQTNSLALNATTIEASCAEKTGEGFVVVADEVRKLAEQTAASAKDIAKLIGETQAGTEEAVVSMQNVLKEVESGMKLVESSGAFFDGISKSAQSVTNQVRVVSDNSSDILQNSQNIVRVINELSLIANTYANSNSNVEESMKEQEMSVQDIAELASSLSWLSQELQELIGEFKS</sequence>
<evidence type="ECO:0000256" key="4">
    <source>
        <dbReference type="ARBA" id="ARBA00023224"/>
    </source>
</evidence>
<organism evidence="10 11">
    <name type="scientific">Bacillus cereus</name>
    <dbReference type="NCBI Taxonomy" id="1396"/>
    <lineage>
        <taxon>Bacteria</taxon>
        <taxon>Bacillati</taxon>
        <taxon>Bacillota</taxon>
        <taxon>Bacilli</taxon>
        <taxon>Bacillales</taxon>
        <taxon>Bacillaceae</taxon>
        <taxon>Bacillus</taxon>
        <taxon>Bacillus cereus group</taxon>
    </lineage>
</organism>
<dbReference type="GO" id="GO:0007165">
    <property type="term" value="P:signal transduction"/>
    <property type="evidence" value="ECO:0007669"/>
    <property type="project" value="UniProtKB-KW"/>
</dbReference>
<evidence type="ECO:0000259" key="8">
    <source>
        <dbReference type="PROSITE" id="PS50111"/>
    </source>
</evidence>
<dbReference type="InterPro" id="IPR003660">
    <property type="entry name" value="HAMP_dom"/>
</dbReference>
<evidence type="ECO:0000259" key="9">
    <source>
        <dbReference type="PROSITE" id="PS50885"/>
    </source>
</evidence>
<evidence type="ECO:0000313" key="11">
    <source>
        <dbReference type="Proteomes" id="UP000076482"/>
    </source>
</evidence>
<dbReference type="Pfam" id="PF00672">
    <property type="entry name" value="HAMP"/>
    <property type="match status" value="1"/>
</dbReference>
<keyword evidence="7" id="KW-1133">Transmembrane helix</keyword>
<dbReference type="SMART" id="SM00304">
    <property type="entry name" value="HAMP"/>
    <property type="match status" value="2"/>
</dbReference>
<evidence type="ECO:0000313" key="10">
    <source>
        <dbReference type="EMBL" id="KZD58838.1"/>
    </source>
</evidence>
<evidence type="ECO:0000256" key="1">
    <source>
        <dbReference type="ARBA" id="ARBA00004236"/>
    </source>
</evidence>
<dbReference type="SMART" id="SM00283">
    <property type="entry name" value="MA"/>
    <property type="match status" value="1"/>
</dbReference>
<dbReference type="PANTHER" id="PTHR32089:SF114">
    <property type="entry name" value="METHYL-ACCEPTING CHEMOTAXIS PROTEIN MCPB"/>
    <property type="match status" value="1"/>
</dbReference>
<protein>
    <submittedName>
        <fullName evidence="10">Methyl-accepting chemotaxis protein</fullName>
    </submittedName>
</protein>
<evidence type="ECO:0000256" key="6">
    <source>
        <dbReference type="PROSITE-ProRule" id="PRU00284"/>
    </source>
</evidence>
<keyword evidence="2" id="KW-1003">Cell membrane</keyword>
<feature type="transmembrane region" description="Helical" evidence="7">
    <location>
        <begin position="199"/>
        <end position="221"/>
    </location>
</feature>
<dbReference type="PROSITE" id="PS50111">
    <property type="entry name" value="CHEMOTAXIS_TRANSDUC_2"/>
    <property type="match status" value="1"/>
</dbReference>
<accession>A0A164MES5</accession>
<dbReference type="SUPFAM" id="SSF58104">
    <property type="entry name" value="Methyl-accepting chemotaxis protein (MCP) signaling domain"/>
    <property type="match status" value="1"/>
</dbReference>
<dbReference type="PATRIC" id="fig|1396.535.peg.1218"/>
<keyword evidence="7" id="KW-0812">Transmembrane</keyword>
<proteinExistence type="inferred from homology"/>